<dbReference type="GO" id="GO:0005737">
    <property type="term" value="C:cytoplasm"/>
    <property type="evidence" value="ECO:0007669"/>
    <property type="project" value="UniProtKB-SubCell"/>
</dbReference>
<keyword evidence="5 9" id="KW-0229">DNA integration</keyword>
<evidence type="ECO:0000256" key="8">
    <source>
        <dbReference type="ARBA" id="ARBA00023306"/>
    </source>
</evidence>
<evidence type="ECO:0000259" key="10">
    <source>
        <dbReference type="PROSITE" id="PS51898"/>
    </source>
</evidence>
<dbReference type="InterPro" id="IPR002104">
    <property type="entry name" value="Integrase_catalytic"/>
</dbReference>
<feature type="active site" description="O-(3'-phospho-DNA)-tyrosine intermediate" evidence="9">
    <location>
        <position position="295"/>
    </location>
</feature>
<keyword evidence="4 9" id="KW-0159">Chromosome partition</keyword>
<dbReference type="PANTHER" id="PTHR30349">
    <property type="entry name" value="PHAGE INTEGRASE-RELATED"/>
    <property type="match status" value="1"/>
</dbReference>
<feature type="active site" evidence="9">
    <location>
        <position position="263"/>
    </location>
</feature>
<dbReference type="InterPro" id="IPR004107">
    <property type="entry name" value="Integrase_SAM-like_N"/>
</dbReference>
<evidence type="ECO:0000256" key="7">
    <source>
        <dbReference type="ARBA" id="ARBA00023172"/>
    </source>
</evidence>
<keyword evidence="2 9" id="KW-0963">Cytoplasm</keyword>
<evidence type="ECO:0000256" key="4">
    <source>
        <dbReference type="ARBA" id="ARBA00022829"/>
    </source>
</evidence>
<keyword evidence="13" id="KW-1185">Reference proteome</keyword>
<dbReference type="RefSeq" id="WP_014957928.1">
    <property type="nucleotide sequence ID" value="NC_018645.1"/>
</dbReference>
<keyword evidence="7 9" id="KW-0233">DNA recombination</keyword>
<keyword evidence="8 9" id="KW-0131">Cell cycle</keyword>
<comment type="subunit">
    <text evidence="9">Forms a cyclic heterotetrameric complex composed of two molecules of XerC and two molecules of XerD.</text>
</comment>
<comment type="subcellular location">
    <subcellularLocation>
        <location evidence="1 9">Cytoplasm</location>
    </subcellularLocation>
</comment>
<evidence type="ECO:0000256" key="1">
    <source>
        <dbReference type="ARBA" id="ARBA00004496"/>
    </source>
</evidence>
<protein>
    <recommendedName>
        <fullName evidence="9">Tyrosine recombinase XerC</fullName>
    </recommendedName>
</protein>
<comment type="function">
    <text evidence="9">Site-specific tyrosine recombinase, which acts by catalyzing the cutting and rejoining of the recombining DNA molecules. The XerC-XerD complex is essential to convert dimers of the bacterial chromosome into monomers to permit their segregation at cell division. It also contributes to the segregational stability of plasmids.</text>
</comment>
<evidence type="ECO:0000259" key="11">
    <source>
        <dbReference type="PROSITE" id="PS51900"/>
    </source>
</evidence>
<evidence type="ECO:0000256" key="6">
    <source>
        <dbReference type="ARBA" id="ARBA00023125"/>
    </source>
</evidence>
<dbReference type="PATRIC" id="fig|651182.5.peg.2903"/>
<feature type="domain" description="Tyr recombinase" evidence="10">
    <location>
        <begin position="131"/>
        <end position="308"/>
    </location>
</feature>
<dbReference type="GO" id="GO:0009037">
    <property type="term" value="F:tyrosine-based site-specific recombinase activity"/>
    <property type="evidence" value="ECO:0007669"/>
    <property type="project" value="UniProtKB-UniRule"/>
</dbReference>
<organism evidence="12 13">
    <name type="scientific">Desulfobacula toluolica (strain DSM 7467 / Tol2)</name>
    <dbReference type="NCBI Taxonomy" id="651182"/>
    <lineage>
        <taxon>Bacteria</taxon>
        <taxon>Pseudomonadati</taxon>
        <taxon>Thermodesulfobacteriota</taxon>
        <taxon>Desulfobacteria</taxon>
        <taxon>Desulfobacterales</taxon>
        <taxon>Desulfobacteraceae</taxon>
        <taxon>Desulfobacula</taxon>
    </lineage>
</organism>
<dbReference type="NCBIfam" id="NF040815">
    <property type="entry name" value="recomb_XerA_Arch"/>
    <property type="match status" value="1"/>
</dbReference>
<dbReference type="PROSITE" id="PS51898">
    <property type="entry name" value="TYR_RECOMBINASE"/>
    <property type="match status" value="1"/>
</dbReference>
<dbReference type="PANTHER" id="PTHR30349:SF77">
    <property type="entry name" value="TYROSINE RECOMBINASE XERC"/>
    <property type="match status" value="1"/>
</dbReference>
<reference evidence="12 13" key="1">
    <citation type="journal article" date="2013" name="Environ. Microbiol.">
        <title>Complete genome, catabolic sub-proteomes and key-metabolites of Desulfobacula toluolica Tol2, a marine, aromatic compound-degrading, sulfate-reducing bacterium.</title>
        <authorList>
            <person name="Wohlbrand L."/>
            <person name="Jacob J.H."/>
            <person name="Kube M."/>
            <person name="Mussmann M."/>
            <person name="Jarling R."/>
            <person name="Beck A."/>
            <person name="Amann R."/>
            <person name="Wilkes H."/>
            <person name="Reinhardt R."/>
            <person name="Rabus R."/>
        </authorList>
    </citation>
    <scope>NUCLEOTIDE SEQUENCE [LARGE SCALE GENOMIC DNA]</scope>
    <source>
        <strain evidence="13">DSM 7467 / Tol2</strain>
    </source>
</reference>
<gene>
    <name evidence="12" type="primary">xerC2</name>
    <name evidence="9" type="synonym">xerC</name>
    <name evidence="12" type="ordered locus">TOL2_C24610</name>
</gene>
<dbReference type="GO" id="GO:0003677">
    <property type="term" value="F:DNA binding"/>
    <property type="evidence" value="ECO:0007669"/>
    <property type="project" value="UniProtKB-UniRule"/>
</dbReference>
<evidence type="ECO:0000256" key="5">
    <source>
        <dbReference type="ARBA" id="ARBA00022908"/>
    </source>
</evidence>
<dbReference type="OrthoDB" id="9801717at2"/>
<comment type="similarity">
    <text evidence="9">Belongs to the 'phage' integrase family. XerC subfamily.</text>
</comment>
<dbReference type="KEGG" id="dto:TOL2_C24610"/>
<dbReference type="CDD" id="cd00798">
    <property type="entry name" value="INT_XerDC_C"/>
    <property type="match status" value="1"/>
</dbReference>
<dbReference type="InterPro" id="IPR010998">
    <property type="entry name" value="Integrase_recombinase_N"/>
</dbReference>
<dbReference type="InterPro" id="IPR023009">
    <property type="entry name" value="Tyrosine_recombinase_XerC/XerD"/>
</dbReference>
<keyword evidence="3 9" id="KW-0132">Cell division</keyword>
<dbReference type="HAMAP" id="MF_01808">
    <property type="entry name" value="Recomb_XerC_XerD"/>
    <property type="match status" value="1"/>
</dbReference>
<dbReference type="SUPFAM" id="SSF47823">
    <property type="entry name" value="lambda integrase-like, N-terminal domain"/>
    <property type="match status" value="1"/>
</dbReference>
<keyword evidence="6 9" id="KW-0238">DNA-binding</keyword>
<dbReference type="Pfam" id="PF02899">
    <property type="entry name" value="Phage_int_SAM_1"/>
    <property type="match status" value="2"/>
</dbReference>
<name>K0NP98_DESTT</name>
<dbReference type="InterPro" id="IPR050090">
    <property type="entry name" value="Tyrosine_recombinase_XerCD"/>
</dbReference>
<dbReference type="GO" id="GO:0051301">
    <property type="term" value="P:cell division"/>
    <property type="evidence" value="ECO:0007669"/>
    <property type="project" value="UniProtKB-KW"/>
</dbReference>
<evidence type="ECO:0000256" key="9">
    <source>
        <dbReference type="HAMAP-Rule" id="MF_01808"/>
    </source>
</evidence>
<feature type="active site" evidence="9">
    <location>
        <position position="260"/>
    </location>
</feature>
<dbReference type="GO" id="GO:0006313">
    <property type="term" value="P:DNA transposition"/>
    <property type="evidence" value="ECO:0007669"/>
    <property type="project" value="UniProtKB-UniRule"/>
</dbReference>
<dbReference type="InterPro" id="IPR011010">
    <property type="entry name" value="DNA_brk_join_enz"/>
</dbReference>
<feature type="domain" description="Core-binding (CB)" evidence="11">
    <location>
        <begin position="1"/>
        <end position="110"/>
    </location>
</feature>
<accession>K0NP98</accession>
<dbReference type="InterPro" id="IPR013762">
    <property type="entry name" value="Integrase-like_cat_sf"/>
</dbReference>
<dbReference type="HOGENOM" id="CLU_027562_9_0_7"/>
<feature type="active site" evidence="9">
    <location>
        <position position="195"/>
    </location>
</feature>
<dbReference type="Gene3D" id="1.10.150.130">
    <property type="match status" value="1"/>
</dbReference>
<proteinExistence type="inferred from homology"/>
<evidence type="ECO:0000256" key="3">
    <source>
        <dbReference type="ARBA" id="ARBA00022618"/>
    </source>
</evidence>
<dbReference type="Pfam" id="PF00589">
    <property type="entry name" value="Phage_integrase"/>
    <property type="match status" value="1"/>
</dbReference>
<evidence type="ECO:0000256" key="2">
    <source>
        <dbReference type="ARBA" id="ARBA00022490"/>
    </source>
</evidence>
<dbReference type="Proteomes" id="UP000007347">
    <property type="component" value="Chromosome"/>
</dbReference>
<feature type="active site" evidence="9">
    <location>
        <position position="171"/>
    </location>
</feature>
<dbReference type="PROSITE" id="PS51900">
    <property type="entry name" value="CB"/>
    <property type="match status" value="1"/>
</dbReference>
<feature type="active site" evidence="9">
    <location>
        <position position="286"/>
    </location>
</feature>
<sequence length="314" mass="36239">MILDRFVDTLLAEKGYSVHTCRAYRSDISGFIQFVTDNKPFDQNFDQIPNHNPDQGTDEVNRQESFLRQVTTLDKTAIRNYLAHLVKSGKTKRTIARKLSSLKAFFDYLVTSGLILVNPADMIPFPKLEKPIPRFLSIDDVFYLLDSMKKETWLDKRNFAMFETFYSTGMRVSEMEGLNIENIDFKRQMIRVFGKGSKERVVPVGKRALAAIKEYRVLLKEKFIPVFVNKNFTRLSSRSIHRILDKVVKQCQLNVPVSPHTLRHSFATHMLDCGADLRGIQEILGHASLSTTQIYTHVSMDRLMQVYDKAHPRS</sequence>
<evidence type="ECO:0000313" key="12">
    <source>
        <dbReference type="EMBL" id="CCK80622.1"/>
    </source>
</evidence>
<dbReference type="InterPro" id="IPR044068">
    <property type="entry name" value="CB"/>
</dbReference>
<dbReference type="EMBL" id="FO203503">
    <property type="protein sequence ID" value="CCK80622.1"/>
    <property type="molecule type" value="Genomic_DNA"/>
</dbReference>
<dbReference type="SUPFAM" id="SSF56349">
    <property type="entry name" value="DNA breaking-rejoining enzymes"/>
    <property type="match status" value="1"/>
</dbReference>
<dbReference type="AlphaFoldDB" id="K0NP98"/>
<evidence type="ECO:0000313" key="13">
    <source>
        <dbReference type="Proteomes" id="UP000007347"/>
    </source>
</evidence>
<dbReference type="Gene3D" id="1.10.443.10">
    <property type="entry name" value="Intergrase catalytic core"/>
    <property type="match status" value="1"/>
</dbReference>
<dbReference type="STRING" id="651182.TOL2_C24610"/>
<dbReference type="GO" id="GO:0007059">
    <property type="term" value="P:chromosome segregation"/>
    <property type="evidence" value="ECO:0007669"/>
    <property type="project" value="UniProtKB-UniRule"/>
</dbReference>